<keyword evidence="7 13" id="KW-0819">tRNA processing</keyword>
<keyword evidence="10 13" id="KW-0067">ATP-binding</keyword>
<dbReference type="InterPro" id="IPR050156">
    <property type="entry name" value="TC-AMP_synthase_SUA5"/>
</dbReference>
<comment type="function">
    <text evidence="13">Required for the formation of a threonylcarbamoyl group on adenosine at position 37 (t(6)A37) in tRNAs that read codons beginning with adenine.</text>
</comment>
<dbReference type="AlphaFoldDB" id="H3NL24"/>
<evidence type="ECO:0000256" key="7">
    <source>
        <dbReference type="ARBA" id="ARBA00022694"/>
    </source>
</evidence>
<dbReference type="InterPro" id="IPR005145">
    <property type="entry name" value="Sua5_C"/>
</dbReference>
<evidence type="ECO:0000259" key="15">
    <source>
        <dbReference type="PROSITE" id="PS51163"/>
    </source>
</evidence>
<feature type="binding site" evidence="14">
    <location>
        <position position="59"/>
    </location>
    <ligand>
        <name>ATP</name>
        <dbReference type="ChEBI" id="CHEBI:30616"/>
    </ligand>
</feature>
<accession>H3NL24</accession>
<comment type="similarity">
    <text evidence="2 13">Belongs to the SUA5 family.</text>
</comment>
<feature type="binding site" evidence="14">
    <location>
        <position position="142"/>
    </location>
    <ligand>
        <name>L-threonine</name>
        <dbReference type="ChEBI" id="CHEBI:57926"/>
    </ligand>
</feature>
<comment type="subcellular location">
    <subcellularLocation>
        <location evidence="1 13">Cytoplasm</location>
    </subcellularLocation>
</comment>
<evidence type="ECO:0000256" key="11">
    <source>
        <dbReference type="ARBA" id="ARBA00029774"/>
    </source>
</evidence>
<dbReference type="EMBL" id="AGEI01000002">
    <property type="protein sequence ID" value="EHR36280.1"/>
    <property type="molecule type" value="Genomic_DNA"/>
</dbReference>
<feature type="binding site" evidence="14">
    <location>
        <position position="63"/>
    </location>
    <ligand>
        <name>ATP</name>
        <dbReference type="ChEBI" id="CHEBI:30616"/>
    </ligand>
</feature>
<dbReference type="GO" id="GO:0000049">
    <property type="term" value="F:tRNA binding"/>
    <property type="evidence" value="ECO:0007669"/>
    <property type="project" value="TreeGrafter"/>
</dbReference>
<evidence type="ECO:0000256" key="4">
    <source>
        <dbReference type="ARBA" id="ARBA00015492"/>
    </source>
</evidence>
<dbReference type="GO" id="GO:0003725">
    <property type="term" value="F:double-stranded RNA binding"/>
    <property type="evidence" value="ECO:0007669"/>
    <property type="project" value="UniProtKB-UniRule"/>
</dbReference>
<dbReference type="EC" id="2.7.7.87" evidence="3 13"/>
<dbReference type="GO" id="GO:0005524">
    <property type="term" value="F:ATP binding"/>
    <property type="evidence" value="ECO:0007669"/>
    <property type="project" value="UniProtKB-UniRule"/>
</dbReference>
<feature type="binding site" evidence="14">
    <location>
        <position position="144"/>
    </location>
    <ligand>
        <name>ATP</name>
        <dbReference type="ChEBI" id="CHEBI:30616"/>
    </ligand>
</feature>
<gene>
    <name evidence="16" type="ORF">HMPREF9709_00035</name>
</gene>
<feature type="binding site" evidence="14">
    <location>
        <position position="36"/>
    </location>
    <ligand>
        <name>L-threonine</name>
        <dbReference type="ChEBI" id="CHEBI:57926"/>
    </ligand>
</feature>
<feature type="binding site" evidence="14">
    <location>
        <position position="235"/>
    </location>
    <ligand>
        <name>ATP</name>
        <dbReference type="ChEBI" id="CHEBI:30616"/>
    </ligand>
</feature>
<dbReference type="HOGENOM" id="CLU_031397_0_0_9"/>
<dbReference type="Pfam" id="PF01300">
    <property type="entry name" value="Sua5_yciO_yrdC"/>
    <property type="match status" value="1"/>
</dbReference>
<evidence type="ECO:0000256" key="12">
    <source>
        <dbReference type="ARBA" id="ARBA00048366"/>
    </source>
</evidence>
<dbReference type="GeneID" id="96998062"/>
<dbReference type="InterPro" id="IPR010923">
    <property type="entry name" value="T(6)A37_SUA5"/>
</dbReference>
<evidence type="ECO:0000313" key="17">
    <source>
        <dbReference type="Proteomes" id="UP000004191"/>
    </source>
</evidence>
<dbReference type="InterPro" id="IPR038385">
    <property type="entry name" value="Sua5/YwlC_C"/>
</dbReference>
<dbReference type="GO" id="GO:0008033">
    <property type="term" value="P:tRNA processing"/>
    <property type="evidence" value="ECO:0007669"/>
    <property type="project" value="UniProtKB-KW"/>
</dbReference>
<dbReference type="SUPFAM" id="SSF55821">
    <property type="entry name" value="YrdC/RibB"/>
    <property type="match status" value="1"/>
</dbReference>
<evidence type="ECO:0000313" key="16">
    <source>
        <dbReference type="EMBL" id="EHR36280.1"/>
    </source>
</evidence>
<evidence type="ECO:0000256" key="10">
    <source>
        <dbReference type="ARBA" id="ARBA00022840"/>
    </source>
</evidence>
<feature type="binding site" evidence="14">
    <location>
        <position position="68"/>
    </location>
    <ligand>
        <name>L-threonine</name>
        <dbReference type="ChEBI" id="CHEBI:57926"/>
    </ligand>
</feature>
<dbReference type="PANTHER" id="PTHR17490">
    <property type="entry name" value="SUA5"/>
    <property type="match status" value="1"/>
</dbReference>
<feature type="binding site" evidence="14">
    <location>
        <position position="196"/>
    </location>
    <ligand>
        <name>ATP</name>
        <dbReference type="ChEBI" id="CHEBI:30616"/>
    </ligand>
</feature>
<reference evidence="16 17" key="1">
    <citation type="submission" date="2012-01" db="EMBL/GenBank/DDBJ databases">
        <title>The Genome Sequence of Helcococcus kunzii ATCC 51366.</title>
        <authorList>
            <consortium name="The Broad Institute Genome Sequencing Platform"/>
            <person name="Earl A."/>
            <person name="Ward D."/>
            <person name="Feldgarden M."/>
            <person name="Gevers D."/>
            <person name="Huys G."/>
            <person name="Young S.K."/>
            <person name="Zeng Q."/>
            <person name="Gargeya S."/>
            <person name="Fitzgerald M."/>
            <person name="Haas B."/>
            <person name="Abouelleil A."/>
            <person name="Alvarado L."/>
            <person name="Arachchi H.M."/>
            <person name="Berlin A."/>
            <person name="Chapman S.B."/>
            <person name="Gearin G."/>
            <person name="Goldberg J."/>
            <person name="Griggs A."/>
            <person name="Gujja S."/>
            <person name="Hansen M."/>
            <person name="Heiman D."/>
            <person name="Howarth C."/>
            <person name="Larimer J."/>
            <person name="Lui A."/>
            <person name="MacDonald P.J.P."/>
            <person name="McCowen C."/>
            <person name="Montmayeur A."/>
            <person name="Murphy C."/>
            <person name="Neiman D."/>
            <person name="Pearson M."/>
            <person name="Priest M."/>
            <person name="Roberts A."/>
            <person name="Saif S."/>
            <person name="Shea T."/>
            <person name="Sisk P."/>
            <person name="Stolte C."/>
            <person name="Sykes S."/>
            <person name="Wortman J."/>
            <person name="Nusbaum C."/>
            <person name="Birren B."/>
        </authorList>
    </citation>
    <scope>NUCLEOTIDE SEQUENCE [LARGE SCALE GENOMIC DNA]</scope>
    <source>
        <strain evidence="16 17">ATCC 51366</strain>
    </source>
</reference>
<evidence type="ECO:0000256" key="8">
    <source>
        <dbReference type="ARBA" id="ARBA00022695"/>
    </source>
</evidence>
<keyword evidence="8 13" id="KW-0548">Nucleotidyltransferase</keyword>
<dbReference type="PANTHER" id="PTHR17490:SF16">
    <property type="entry name" value="THREONYLCARBAMOYL-AMP SYNTHASE"/>
    <property type="match status" value="1"/>
</dbReference>
<feature type="binding site" evidence="14">
    <location>
        <position position="182"/>
    </location>
    <ligand>
        <name>L-threonine</name>
        <dbReference type="ChEBI" id="CHEBI:57926"/>
    </ligand>
</feature>
<comment type="caution">
    <text evidence="16">The sequence shown here is derived from an EMBL/GenBank/DDBJ whole genome shotgun (WGS) entry which is preliminary data.</text>
</comment>
<dbReference type="Gene3D" id="3.90.870.10">
    <property type="entry name" value="DHBP synthase"/>
    <property type="match status" value="1"/>
</dbReference>
<dbReference type="PIRSF" id="PIRSF004930">
    <property type="entry name" value="Tln_factor_SUA5"/>
    <property type="match status" value="1"/>
</dbReference>
<dbReference type="PROSITE" id="PS51163">
    <property type="entry name" value="YRDC"/>
    <property type="match status" value="1"/>
</dbReference>
<evidence type="ECO:0000256" key="6">
    <source>
        <dbReference type="ARBA" id="ARBA00022679"/>
    </source>
</evidence>
<evidence type="ECO:0000256" key="3">
    <source>
        <dbReference type="ARBA" id="ARBA00012584"/>
    </source>
</evidence>
<feature type="domain" description="YrdC-like" evidence="15">
    <location>
        <begin position="14"/>
        <end position="200"/>
    </location>
</feature>
<keyword evidence="6 13" id="KW-0808">Transferase</keyword>
<dbReference type="eggNOG" id="COG0009">
    <property type="taxonomic scope" value="Bacteria"/>
</dbReference>
<dbReference type="FunFam" id="3.90.870.10:FF:000009">
    <property type="entry name" value="Threonylcarbamoyl-AMP synthase, putative"/>
    <property type="match status" value="1"/>
</dbReference>
<sequence>MKTKIYNFKNIIEYKDLEEASSIIKNGGLVAIPTETVYGLAADGLNPEALEKIFIAKNRPMDNPLILHISDIFQVYELTKDVKETDIEILKKLWPGPLTVILNRSDIVPDEVTAGLDTVAIRMPDNKITRSFIKICDTPLAAPSANLSTKPSPTTADAVYEDMNGRIDAIIDGGPCTIGIESTVLDLTEEAPKILRPGYYTKEMLEKYWEIVYIDLGLNDKNITPKSPGQKYKHYAPNAEVLVLIGDDDSFRKEVNKLLLENESKKIGLMVFDNDKKLYNNKDVIYMGEKEDLSYMGKILFDSLRKMDENGVELIIVRGVEEDGYGLSIMNRLKKAASQNVRRI</sequence>
<evidence type="ECO:0000256" key="9">
    <source>
        <dbReference type="ARBA" id="ARBA00022741"/>
    </source>
</evidence>
<keyword evidence="9 13" id="KW-0547">Nucleotide-binding</keyword>
<dbReference type="PATRIC" id="fig|883114.3.peg.34"/>
<evidence type="ECO:0000256" key="1">
    <source>
        <dbReference type="ARBA" id="ARBA00004496"/>
    </source>
</evidence>
<dbReference type="OrthoDB" id="9814580at2"/>
<dbReference type="NCBIfam" id="TIGR00057">
    <property type="entry name" value="L-threonylcarbamoyladenylate synthase"/>
    <property type="match status" value="1"/>
</dbReference>
<comment type="catalytic activity">
    <reaction evidence="12 13">
        <text>L-threonine + hydrogencarbonate + ATP = L-threonylcarbamoyladenylate + diphosphate + H2O</text>
        <dbReference type="Rhea" id="RHEA:36407"/>
        <dbReference type="ChEBI" id="CHEBI:15377"/>
        <dbReference type="ChEBI" id="CHEBI:17544"/>
        <dbReference type="ChEBI" id="CHEBI:30616"/>
        <dbReference type="ChEBI" id="CHEBI:33019"/>
        <dbReference type="ChEBI" id="CHEBI:57926"/>
        <dbReference type="ChEBI" id="CHEBI:73682"/>
        <dbReference type="EC" id="2.7.7.87"/>
    </reaction>
</comment>
<keyword evidence="17" id="KW-1185">Reference proteome</keyword>
<keyword evidence="5 13" id="KW-0963">Cytoplasm</keyword>
<dbReference type="InterPro" id="IPR017945">
    <property type="entry name" value="DHBP_synth_RibB-like_a/b_dom"/>
</dbReference>
<protein>
    <recommendedName>
        <fullName evidence="4 13">Threonylcarbamoyl-AMP synthase</fullName>
        <shortName evidence="13">TC-AMP synthase</shortName>
        <ecNumber evidence="3 13">2.7.7.87</ecNumber>
    </recommendedName>
    <alternativeName>
        <fullName evidence="11 13">L-threonylcarbamoyladenylate synthase</fullName>
    </alternativeName>
</protein>
<organism evidence="16 17">
    <name type="scientific">Helcococcus kunzii ATCC 51366</name>
    <dbReference type="NCBI Taxonomy" id="883114"/>
    <lineage>
        <taxon>Bacteria</taxon>
        <taxon>Bacillati</taxon>
        <taxon>Bacillota</taxon>
        <taxon>Tissierellia</taxon>
        <taxon>Tissierellales</taxon>
        <taxon>Peptoniphilaceae</taxon>
        <taxon>Helcococcus</taxon>
    </lineage>
</organism>
<feature type="binding site" evidence="14">
    <location>
        <position position="122"/>
    </location>
    <ligand>
        <name>L-threonine</name>
        <dbReference type="ChEBI" id="CHEBI:57926"/>
    </ligand>
</feature>
<dbReference type="Proteomes" id="UP000004191">
    <property type="component" value="Unassembled WGS sequence"/>
</dbReference>
<dbReference type="GO" id="GO:0005737">
    <property type="term" value="C:cytoplasm"/>
    <property type="evidence" value="ECO:0007669"/>
    <property type="project" value="UniProtKB-SubCell"/>
</dbReference>
<proteinExistence type="inferred from homology"/>
<dbReference type="Gene3D" id="3.40.50.11030">
    <property type="entry name" value="Threonylcarbamoyl-AMP synthase, C-terminal domain"/>
    <property type="match status" value="1"/>
</dbReference>
<dbReference type="STRING" id="883114.HMPREF9709_00035"/>
<dbReference type="GO" id="GO:0006450">
    <property type="term" value="P:regulation of translational fidelity"/>
    <property type="evidence" value="ECO:0007669"/>
    <property type="project" value="TreeGrafter"/>
</dbReference>
<feature type="binding site" evidence="14">
    <location>
        <position position="152"/>
    </location>
    <ligand>
        <name>ATP</name>
        <dbReference type="ChEBI" id="CHEBI:30616"/>
    </ligand>
</feature>
<dbReference type="GO" id="GO:0061710">
    <property type="term" value="F:L-threonylcarbamoyladenylate synthase"/>
    <property type="evidence" value="ECO:0007669"/>
    <property type="project" value="UniProtKB-EC"/>
</dbReference>
<dbReference type="Pfam" id="PF03481">
    <property type="entry name" value="Sua5_C"/>
    <property type="match status" value="1"/>
</dbReference>
<evidence type="ECO:0000256" key="13">
    <source>
        <dbReference type="PIRNR" id="PIRNR004930"/>
    </source>
</evidence>
<dbReference type="RefSeq" id="WP_005396807.1">
    <property type="nucleotide sequence ID" value="NZ_JH601088.1"/>
</dbReference>
<dbReference type="InterPro" id="IPR006070">
    <property type="entry name" value="Sua5-like_dom"/>
</dbReference>
<evidence type="ECO:0000256" key="5">
    <source>
        <dbReference type="ARBA" id="ARBA00022490"/>
    </source>
</evidence>
<name>H3NL24_9FIRM</name>
<evidence type="ECO:0000256" key="14">
    <source>
        <dbReference type="PIRSR" id="PIRSR004930-1"/>
    </source>
</evidence>
<feature type="binding site" evidence="14">
    <location>
        <position position="118"/>
    </location>
    <ligand>
        <name>ATP</name>
        <dbReference type="ChEBI" id="CHEBI:30616"/>
    </ligand>
</feature>
<evidence type="ECO:0000256" key="2">
    <source>
        <dbReference type="ARBA" id="ARBA00007663"/>
    </source>
</evidence>